<gene>
    <name evidence="2" type="primary">Piso0_001610</name>
    <name evidence="2" type="ORF">GNLVRS01_PISO0E08826g</name>
</gene>
<dbReference type="AlphaFoldDB" id="G8YNM0"/>
<feature type="region of interest" description="Disordered" evidence="1">
    <location>
        <begin position="1"/>
        <end position="74"/>
    </location>
</feature>
<dbReference type="Proteomes" id="UP000005222">
    <property type="component" value="Chromosome E"/>
</dbReference>
<proteinExistence type="predicted"/>
<evidence type="ECO:0000313" key="3">
    <source>
        <dbReference type="Proteomes" id="UP000005222"/>
    </source>
</evidence>
<dbReference type="GO" id="GO:0016593">
    <property type="term" value="C:Cdc73/Paf1 complex"/>
    <property type="evidence" value="ECO:0007669"/>
    <property type="project" value="InterPro"/>
</dbReference>
<sequence>MSDKEEHDEALNRDEEVDDLFGEDSEGEKIDDEKIEQSEDEDENKQGSAVQETRGGHDDDEENEDSAEEDFDFGSERKLKNLDISIPRHAILPNLEPSSYVMKMPVFLNVDAHPFDANEFKETVKQNAVDRSNRYLDEKQMQNDLVAEKLLNENTIRWRYSNRGDDEIIKQSNAHFVQWDDGSLSLKIGNELFDFKELPLYDNLLVKSHDDHEILQVDSTIKSQVNLIPSSTFTDTHRKLTQAVKNIQRKDKILNTVTDTDPMLIQRIADENEKKSLKLKRQLEMKRRLQEEKMERTGSSFQGGSYEPSYERFERTYGDDYDEEDDFIADEEEEEEGGDEEEGGEEGDAEEEEEDFERGAERLQKLKEEGSSKYQRNSDEEKDEVASSDEQNTQRKRRRIIDSEDEDED</sequence>
<feature type="compositionally biased region" description="Basic and acidic residues" evidence="1">
    <location>
        <begin position="1"/>
        <end position="14"/>
    </location>
</feature>
<feature type="region of interest" description="Disordered" evidence="1">
    <location>
        <begin position="290"/>
        <end position="311"/>
    </location>
</feature>
<dbReference type="GO" id="GO:0006368">
    <property type="term" value="P:transcription elongation by RNA polymerase II"/>
    <property type="evidence" value="ECO:0007669"/>
    <property type="project" value="InterPro"/>
</dbReference>
<evidence type="ECO:0000256" key="1">
    <source>
        <dbReference type="SAM" id="MobiDB-lite"/>
    </source>
</evidence>
<dbReference type="InterPro" id="IPR007149">
    <property type="entry name" value="Leo1"/>
</dbReference>
<feature type="compositionally biased region" description="Basic and acidic residues" evidence="1">
    <location>
        <begin position="27"/>
        <end position="37"/>
    </location>
</feature>
<name>G8YNM0_PICSO</name>
<dbReference type="STRING" id="559304.G8YNM0"/>
<dbReference type="eggNOG" id="KOG2428">
    <property type="taxonomic scope" value="Eukaryota"/>
</dbReference>
<organism evidence="2 3">
    <name type="scientific">Pichia sorbitophila (strain ATCC MYA-4447 / BCRC 22081 / CBS 7064 / NBRC 10061 / NRRL Y-12695)</name>
    <name type="common">Hybrid yeast</name>
    <dbReference type="NCBI Taxonomy" id="559304"/>
    <lineage>
        <taxon>Eukaryota</taxon>
        <taxon>Fungi</taxon>
        <taxon>Dikarya</taxon>
        <taxon>Ascomycota</taxon>
        <taxon>Saccharomycotina</taxon>
        <taxon>Pichiomycetes</taxon>
        <taxon>Debaryomycetaceae</taxon>
        <taxon>Millerozyma</taxon>
    </lineage>
</organism>
<feature type="compositionally biased region" description="Basic and acidic residues" evidence="1">
    <location>
        <begin position="357"/>
        <end position="379"/>
    </location>
</feature>
<feature type="compositionally biased region" description="Acidic residues" evidence="1">
    <location>
        <begin position="15"/>
        <end position="26"/>
    </location>
</feature>
<keyword evidence="3" id="KW-1185">Reference proteome</keyword>
<dbReference type="GO" id="GO:0032968">
    <property type="term" value="P:positive regulation of transcription elongation by RNA polymerase II"/>
    <property type="evidence" value="ECO:0007669"/>
    <property type="project" value="TreeGrafter"/>
</dbReference>
<dbReference type="OMA" id="RSDRSMH"/>
<dbReference type="EMBL" id="FO082055">
    <property type="protein sequence ID" value="CCE79538.1"/>
    <property type="molecule type" value="Genomic_DNA"/>
</dbReference>
<dbReference type="PANTHER" id="PTHR23146">
    <property type="entry name" value="LEO1 PROTEIN"/>
    <property type="match status" value="1"/>
</dbReference>
<dbReference type="Pfam" id="PF04004">
    <property type="entry name" value="Leo1"/>
    <property type="match status" value="1"/>
</dbReference>
<feature type="compositionally biased region" description="Acidic residues" evidence="1">
    <location>
        <begin position="326"/>
        <end position="356"/>
    </location>
</feature>
<accession>G8YNM0</accession>
<reference evidence="2 3" key="1">
    <citation type="journal article" date="2012" name="G3 (Bethesda)">
        <title>Pichia sorbitophila, an interspecies yeast hybrid reveals early steps of genome resolution following polyploidization.</title>
        <authorList>
            <person name="Leh Louis V."/>
            <person name="Despons L."/>
            <person name="Friedrich A."/>
            <person name="Martin T."/>
            <person name="Durrens P."/>
            <person name="Casaregola S."/>
            <person name="Neuveglise C."/>
            <person name="Fairhead C."/>
            <person name="Marck C."/>
            <person name="Cruz J.A."/>
            <person name="Straub M.L."/>
            <person name="Kugler V."/>
            <person name="Sacerdot C."/>
            <person name="Uzunov Z."/>
            <person name="Thierry A."/>
            <person name="Weiss S."/>
            <person name="Bleykasten C."/>
            <person name="De Montigny J."/>
            <person name="Jacques N."/>
            <person name="Jung P."/>
            <person name="Lemaire M."/>
            <person name="Mallet S."/>
            <person name="Morel G."/>
            <person name="Richard G.F."/>
            <person name="Sarkar A."/>
            <person name="Savel G."/>
            <person name="Schacherer J."/>
            <person name="Seret M.L."/>
            <person name="Talla E."/>
            <person name="Samson G."/>
            <person name="Jubin C."/>
            <person name="Poulain J."/>
            <person name="Vacherie B."/>
            <person name="Barbe V."/>
            <person name="Pelletier E."/>
            <person name="Sherman D.J."/>
            <person name="Westhof E."/>
            <person name="Weissenbach J."/>
            <person name="Baret P.V."/>
            <person name="Wincker P."/>
            <person name="Gaillardin C."/>
            <person name="Dujon B."/>
            <person name="Souciet J.L."/>
        </authorList>
    </citation>
    <scope>NUCLEOTIDE SEQUENCE [LARGE SCALE GENOMIC DNA]</scope>
    <source>
        <strain evidence="3">ATCC MYA-4447 / BCRC 22081 / CBS 7064 / NBRC 10061 / NRRL Y-12695</strain>
    </source>
</reference>
<feature type="compositionally biased region" description="Acidic residues" evidence="1">
    <location>
        <begin position="58"/>
        <end position="73"/>
    </location>
</feature>
<protein>
    <submittedName>
        <fullName evidence="2">Piso0_001610 protein</fullName>
    </submittedName>
</protein>
<dbReference type="HOGENOM" id="CLU_052544_0_0_1"/>
<dbReference type="InParanoid" id="G8YNM0"/>
<feature type="region of interest" description="Disordered" evidence="1">
    <location>
        <begin position="326"/>
        <end position="409"/>
    </location>
</feature>
<dbReference type="OrthoDB" id="20844at2759"/>
<dbReference type="FunCoup" id="G8YNM0">
    <property type="interactions" value="255"/>
</dbReference>
<evidence type="ECO:0000313" key="2">
    <source>
        <dbReference type="EMBL" id="CCE79538.1"/>
    </source>
</evidence>
<dbReference type="GO" id="GO:1990269">
    <property type="term" value="F:RNA polymerase II C-terminal domain phosphoserine binding"/>
    <property type="evidence" value="ECO:0007669"/>
    <property type="project" value="TreeGrafter"/>
</dbReference>
<dbReference type="PANTHER" id="PTHR23146:SF0">
    <property type="entry name" value="RNA POLYMERASE-ASSOCIATED PROTEIN LEO1"/>
    <property type="match status" value="1"/>
</dbReference>